<keyword evidence="3" id="KW-1185">Reference proteome</keyword>
<accession>A0A9Q9I8B1</accession>
<dbReference type="KEGG" id="daur:Daura_31100"/>
<protein>
    <submittedName>
        <fullName evidence="2">Uncharacterized protein</fullName>
    </submittedName>
</protein>
<dbReference type="OrthoDB" id="127163at2"/>
<dbReference type="RefSeq" id="WP_156090376.1">
    <property type="nucleotide sequence ID" value="NZ_CP073767.1"/>
</dbReference>
<dbReference type="EMBL" id="CP073767">
    <property type="protein sequence ID" value="UWZ51197.1"/>
    <property type="molecule type" value="Genomic_DNA"/>
</dbReference>
<evidence type="ECO:0000256" key="1">
    <source>
        <dbReference type="SAM" id="MobiDB-lite"/>
    </source>
</evidence>
<feature type="region of interest" description="Disordered" evidence="1">
    <location>
        <begin position="1"/>
        <end position="23"/>
    </location>
</feature>
<dbReference type="AlphaFoldDB" id="A0A9Q9I8B1"/>
<gene>
    <name evidence="2" type="ORF">Daura_31100</name>
</gene>
<organism evidence="2 3">
    <name type="scientific">Dactylosporangium aurantiacum</name>
    <dbReference type="NCBI Taxonomy" id="35754"/>
    <lineage>
        <taxon>Bacteria</taxon>
        <taxon>Bacillati</taxon>
        <taxon>Actinomycetota</taxon>
        <taxon>Actinomycetes</taxon>
        <taxon>Micromonosporales</taxon>
        <taxon>Micromonosporaceae</taxon>
        <taxon>Dactylosporangium</taxon>
    </lineage>
</organism>
<evidence type="ECO:0000313" key="2">
    <source>
        <dbReference type="EMBL" id="UWZ51197.1"/>
    </source>
</evidence>
<dbReference type="Proteomes" id="UP001058003">
    <property type="component" value="Chromosome"/>
</dbReference>
<reference evidence="2" key="1">
    <citation type="submission" date="2021-04" db="EMBL/GenBank/DDBJ databases">
        <title>Dactylosporangium aurantiacum NRRL B-8018 full assembly.</title>
        <authorList>
            <person name="Hartkoorn R.C."/>
            <person name="Beaudoing E."/>
            <person name="Hot D."/>
        </authorList>
    </citation>
    <scope>NUCLEOTIDE SEQUENCE</scope>
    <source>
        <strain evidence="2">NRRL B-8018</strain>
    </source>
</reference>
<proteinExistence type="predicted"/>
<sequence length="57" mass="6248">MVTGTAIGATESDSQRPVDITGTVEGSPYSDRLWLYRHDGRWFIALGPNRNAQPKGT</sequence>
<evidence type="ECO:0000313" key="3">
    <source>
        <dbReference type="Proteomes" id="UP001058003"/>
    </source>
</evidence>
<name>A0A9Q9I8B1_9ACTN</name>